<comment type="caution">
    <text evidence="8">The sequence shown here is derived from an EMBL/GenBank/DDBJ whole genome shotgun (WGS) entry which is preliminary data.</text>
</comment>
<sequence length="117" mass="12266">MLAAVLLAVFFKAYTWMTPFDEVLLIRQGNFAAALSLGGALIGFSITIGSALVHTADYREFAAWAFGAMVVQMLSYAIATRVLNMSKDQIEANNAAFGGLLGAISISIGAINGACIS</sequence>
<evidence type="ECO:0000256" key="5">
    <source>
        <dbReference type="ARBA" id="ARBA00022989"/>
    </source>
</evidence>
<comment type="subcellular location">
    <subcellularLocation>
        <location evidence="1">Cell membrane</location>
        <topology evidence="1">Multi-pass membrane protein</topology>
    </subcellularLocation>
</comment>
<evidence type="ECO:0000256" key="7">
    <source>
        <dbReference type="SAM" id="Phobius"/>
    </source>
</evidence>
<organism evidence="8 9">
    <name type="scientific">Rugamonas aquatica</name>
    <dbReference type="NCBI Taxonomy" id="2743357"/>
    <lineage>
        <taxon>Bacteria</taxon>
        <taxon>Pseudomonadati</taxon>
        <taxon>Pseudomonadota</taxon>
        <taxon>Betaproteobacteria</taxon>
        <taxon>Burkholderiales</taxon>
        <taxon>Oxalobacteraceae</taxon>
        <taxon>Telluria group</taxon>
        <taxon>Rugamonas</taxon>
    </lineage>
</organism>
<accession>A0A6A7N058</accession>
<feature type="transmembrane region" description="Helical" evidence="7">
    <location>
        <begin position="61"/>
        <end position="83"/>
    </location>
</feature>
<keyword evidence="4 7" id="KW-0812">Transmembrane</keyword>
<keyword evidence="3" id="KW-1003">Cell membrane</keyword>
<name>A0A6A7N058_9BURK</name>
<dbReference type="AlphaFoldDB" id="A0A6A7N058"/>
<dbReference type="PANTHER" id="PTHR40043">
    <property type="entry name" value="UPF0719 INNER MEMBRANE PROTEIN YJFL"/>
    <property type="match status" value="1"/>
</dbReference>
<dbReference type="InterPro" id="IPR007140">
    <property type="entry name" value="DUF350"/>
</dbReference>
<proteinExistence type="inferred from homology"/>
<feature type="transmembrane region" description="Helical" evidence="7">
    <location>
        <begin position="95"/>
        <end position="116"/>
    </location>
</feature>
<evidence type="ECO:0000256" key="1">
    <source>
        <dbReference type="ARBA" id="ARBA00004651"/>
    </source>
</evidence>
<evidence type="ECO:0000256" key="3">
    <source>
        <dbReference type="ARBA" id="ARBA00022475"/>
    </source>
</evidence>
<evidence type="ECO:0000313" key="9">
    <source>
        <dbReference type="Proteomes" id="UP000440498"/>
    </source>
</evidence>
<dbReference type="Pfam" id="PF03994">
    <property type="entry name" value="DUF350"/>
    <property type="match status" value="1"/>
</dbReference>
<dbReference type="EMBL" id="WHUG01000003">
    <property type="protein sequence ID" value="MQA38387.1"/>
    <property type="molecule type" value="Genomic_DNA"/>
</dbReference>
<keyword evidence="5 7" id="KW-1133">Transmembrane helix</keyword>
<evidence type="ECO:0000256" key="4">
    <source>
        <dbReference type="ARBA" id="ARBA00022692"/>
    </source>
</evidence>
<comment type="similarity">
    <text evidence="2">Belongs to the UPF0719 family.</text>
</comment>
<evidence type="ECO:0000256" key="6">
    <source>
        <dbReference type="ARBA" id="ARBA00023136"/>
    </source>
</evidence>
<dbReference type="PANTHER" id="PTHR40043:SF1">
    <property type="entry name" value="UPF0719 INNER MEMBRANE PROTEIN YJFL"/>
    <property type="match status" value="1"/>
</dbReference>
<reference evidence="8 9" key="1">
    <citation type="submission" date="2019-10" db="EMBL/GenBank/DDBJ databases">
        <title>Two novel species isolated from a subtropical stream in China.</title>
        <authorList>
            <person name="Lu H."/>
        </authorList>
    </citation>
    <scope>NUCLEOTIDE SEQUENCE [LARGE SCALE GENOMIC DNA]</scope>
    <source>
        <strain evidence="8 9">FT29W</strain>
    </source>
</reference>
<dbReference type="Proteomes" id="UP000440498">
    <property type="component" value="Unassembled WGS sequence"/>
</dbReference>
<keyword evidence="9" id="KW-1185">Reference proteome</keyword>
<protein>
    <submittedName>
        <fullName evidence="8">DUF350 domain-containing protein</fullName>
    </submittedName>
</protein>
<dbReference type="GO" id="GO:0005886">
    <property type="term" value="C:plasma membrane"/>
    <property type="evidence" value="ECO:0007669"/>
    <property type="project" value="UniProtKB-SubCell"/>
</dbReference>
<evidence type="ECO:0000313" key="8">
    <source>
        <dbReference type="EMBL" id="MQA38387.1"/>
    </source>
</evidence>
<evidence type="ECO:0000256" key="2">
    <source>
        <dbReference type="ARBA" id="ARBA00005779"/>
    </source>
</evidence>
<gene>
    <name evidence="8" type="ORF">GEV02_09520</name>
</gene>
<feature type="transmembrane region" description="Helical" evidence="7">
    <location>
        <begin position="31"/>
        <end position="54"/>
    </location>
</feature>
<keyword evidence="6 7" id="KW-0472">Membrane</keyword>